<comment type="caution">
    <text evidence="2">The sequence shown here is derived from an EMBL/GenBank/DDBJ whole genome shotgun (WGS) entry which is preliminary data.</text>
</comment>
<accession>W9VLK5</accession>
<dbReference type="STRING" id="1249627.D779_1810"/>
<feature type="compositionally biased region" description="Basic and acidic residues" evidence="1">
    <location>
        <begin position="44"/>
        <end position="59"/>
    </location>
</feature>
<feature type="region of interest" description="Disordered" evidence="1">
    <location>
        <begin position="36"/>
        <end position="59"/>
    </location>
</feature>
<sequence>MRRGLVSAVGFRSWQLHVLRCRILVVRARMLHRDSVSRSRARCPPRERRVADPGRPRRD</sequence>
<dbReference type="AlphaFoldDB" id="W9VLK5"/>
<gene>
    <name evidence="2" type="ORF">D779_1810</name>
</gene>
<evidence type="ECO:0000313" key="3">
    <source>
        <dbReference type="Proteomes" id="UP000019460"/>
    </source>
</evidence>
<dbReference type="Proteomes" id="UP000019460">
    <property type="component" value="Unassembled WGS sequence"/>
</dbReference>
<keyword evidence="3" id="KW-1185">Reference proteome</keyword>
<evidence type="ECO:0000256" key="1">
    <source>
        <dbReference type="SAM" id="MobiDB-lite"/>
    </source>
</evidence>
<name>W9VLK5_9GAMM</name>
<reference evidence="2 3" key="1">
    <citation type="submission" date="2012-11" db="EMBL/GenBank/DDBJ databases">
        <title>Genome assembly of Thiorhodococcus sp. AK35.</title>
        <authorList>
            <person name="Nupur N."/>
            <person name="Khatri I."/>
            <person name="Subramanian S."/>
            <person name="Pinnaka A."/>
        </authorList>
    </citation>
    <scope>NUCLEOTIDE SEQUENCE [LARGE SCALE GENOMIC DNA]</scope>
    <source>
        <strain evidence="2 3">AK35</strain>
    </source>
</reference>
<proteinExistence type="predicted"/>
<organism evidence="2 3">
    <name type="scientific">Imhoffiella purpurea</name>
    <dbReference type="NCBI Taxonomy" id="1249627"/>
    <lineage>
        <taxon>Bacteria</taxon>
        <taxon>Pseudomonadati</taxon>
        <taxon>Pseudomonadota</taxon>
        <taxon>Gammaproteobacteria</taxon>
        <taxon>Chromatiales</taxon>
        <taxon>Chromatiaceae</taxon>
        <taxon>Imhoffiella</taxon>
    </lineage>
</organism>
<evidence type="ECO:0000313" key="2">
    <source>
        <dbReference type="EMBL" id="EXJ16987.1"/>
    </source>
</evidence>
<dbReference type="EMBL" id="AONC01000003">
    <property type="protein sequence ID" value="EXJ16987.1"/>
    <property type="molecule type" value="Genomic_DNA"/>
</dbReference>
<protein>
    <submittedName>
        <fullName evidence="2">Uncharacterized protein</fullName>
    </submittedName>
</protein>